<organism evidence="1 2">
    <name type="scientific">Pangasius djambal</name>
    <dbReference type="NCBI Taxonomy" id="1691987"/>
    <lineage>
        <taxon>Eukaryota</taxon>
        <taxon>Metazoa</taxon>
        <taxon>Chordata</taxon>
        <taxon>Craniata</taxon>
        <taxon>Vertebrata</taxon>
        <taxon>Euteleostomi</taxon>
        <taxon>Actinopterygii</taxon>
        <taxon>Neopterygii</taxon>
        <taxon>Teleostei</taxon>
        <taxon>Ostariophysi</taxon>
        <taxon>Siluriformes</taxon>
        <taxon>Pangasiidae</taxon>
        <taxon>Pangasius</taxon>
    </lineage>
</organism>
<evidence type="ECO:0000313" key="1">
    <source>
        <dbReference type="EMBL" id="MCJ8746912.1"/>
    </source>
</evidence>
<dbReference type="EMBL" id="CM040998">
    <property type="protein sequence ID" value="MCJ8746912.1"/>
    <property type="molecule type" value="Genomic_DNA"/>
</dbReference>
<name>A0ACC5ZGI0_9TELE</name>
<gene>
    <name evidence="1" type="ORF">PDJAM_G00147310</name>
</gene>
<sequence length="375" mass="42836">MLGIQEETNMWRLLLILFYAFVLADSSHAQDRQNCSIVPMSGLGPRTFYGKKAISTNEHNSTLDIPKLNISNNHVEYTAGFVSTRIIPVAYMIVIIIGIPSNTLVLAFLSRKTRSLSSAILYLSLSASDLLLLLSLTLKVHYHLNGNNWVFGELACKLVTACFYGNMYCCIHIHMCVSMLRYLAVVHPFLYRGLSKRSCTAWASLTVWIVFAMAMAPEFLTHQSHYLTKVGIVTCHDVLPYDEKLYNFLIPYRLCLIFLGFIFPFTVIIFAYTSIVHQLHSSSCDFTYYIKASTLVFVIFLVCFTPSNTIHLIHYVRLYTSKQDDFYNYFSVAVCVCCFHNCLDPFLSYFITKTTNSRVYFMSLARTSLRSTVMI</sequence>
<protein>
    <submittedName>
        <fullName evidence="1">Uncharacterized protein</fullName>
    </submittedName>
</protein>
<dbReference type="Proteomes" id="UP000830395">
    <property type="component" value="Chromosome 24"/>
</dbReference>
<keyword evidence="2" id="KW-1185">Reference proteome</keyword>
<accession>A0ACC5ZGI0</accession>
<comment type="caution">
    <text evidence="1">The sequence shown here is derived from an EMBL/GenBank/DDBJ whole genome shotgun (WGS) entry which is preliminary data.</text>
</comment>
<reference evidence="1" key="1">
    <citation type="submission" date="2020-02" db="EMBL/GenBank/DDBJ databases">
        <title>Genome sequencing of the panga catfish, Pangasius djambal.</title>
        <authorList>
            <person name="Wen M."/>
            <person name="Zahm M."/>
            <person name="Roques C."/>
            <person name="Cabau C."/>
            <person name="Klopp C."/>
            <person name="Donnadieu C."/>
            <person name="Jouanno E."/>
            <person name="Avarre J.-C."/>
            <person name="Campet M."/>
            <person name="Ha T."/>
            <person name="Dugue R."/>
            <person name="Lampietro C."/>
            <person name="Louis A."/>
            <person name="Herpin A."/>
            <person name="Echchiki A."/>
            <person name="Berthelot C."/>
            <person name="Parey E."/>
            <person name="Roest-Crollius H."/>
            <person name="Braasch I."/>
            <person name="Postlethwait J.H."/>
            <person name="Bobe J."/>
            <person name="Montfort J."/>
            <person name="Bouchez O."/>
            <person name="Begum T."/>
            <person name="Schartl M."/>
            <person name="Gustiano R."/>
            <person name="Guiguen Y."/>
        </authorList>
    </citation>
    <scope>NUCLEOTIDE SEQUENCE</scope>
    <source>
        <strain evidence="1">Pdj_M5554</strain>
    </source>
</reference>
<proteinExistence type="predicted"/>
<evidence type="ECO:0000313" key="2">
    <source>
        <dbReference type="Proteomes" id="UP000830395"/>
    </source>
</evidence>